<dbReference type="EMBL" id="AP024485">
    <property type="protein sequence ID" value="BCS89255.1"/>
    <property type="molecule type" value="Genomic_DNA"/>
</dbReference>
<accession>A0ABN6EVI9</accession>
<sequence length="141" mass="16249">MRLWTVHPRFLDAKGLTALWREGLLARKVLHGETKGYTNHPQLIRFRAQSDPLLAIDAYLAAVLAESRERGYKFDASKIDTSAHSPRVAATTGQLAYEWKHLLRKLQKRDPARWERHKTSQPEPHPQFIVEAGDIADWEKT</sequence>
<gene>
    <name evidence="1" type="ORF">PSDVSF_24970</name>
</gene>
<protein>
    <submittedName>
        <fullName evidence="1">Pyrimidine dimer DNA glycosylase /DNA-(Apurinic or apyrimidinic site) lyase</fullName>
    </submittedName>
</protein>
<dbReference type="RefSeq" id="WP_229591235.1">
    <property type="nucleotide sequence ID" value="NZ_AP024485.1"/>
</dbReference>
<dbReference type="GO" id="GO:0016829">
    <property type="term" value="F:lyase activity"/>
    <property type="evidence" value="ECO:0007669"/>
    <property type="project" value="UniProtKB-KW"/>
</dbReference>
<dbReference type="InterPro" id="IPR004260">
    <property type="entry name" value="Pyr-dimer_DNA_glycosylase"/>
</dbReference>
<organism evidence="1 2">
    <name type="scientific">Pseudodesulfovibrio sediminis</name>
    <dbReference type="NCBI Taxonomy" id="2810563"/>
    <lineage>
        <taxon>Bacteria</taxon>
        <taxon>Pseudomonadati</taxon>
        <taxon>Thermodesulfobacteriota</taxon>
        <taxon>Desulfovibrionia</taxon>
        <taxon>Desulfovibrionales</taxon>
        <taxon>Desulfovibrionaceae</taxon>
    </lineage>
</organism>
<dbReference type="Proteomes" id="UP001053296">
    <property type="component" value="Chromosome"/>
</dbReference>
<proteinExistence type="predicted"/>
<evidence type="ECO:0000313" key="2">
    <source>
        <dbReference type="Proteomes" id="UP001053296"/>
    </source>
</evidence>
<dbReference type="Pfam" id="PF03013">
    <property type="entry name" value="Pyr_excise"/>
    <property type="match status" value="1"/>
</dbReference>
<keyword evidence="1" id="KW-0456">Lyase</keyword>
<name>A0ABN6EVI9_9BACT</name>
<evidence type="ECO:0000313" key="1">
    <source>
        <dbReference type="EMBL" id="BCS89255.1"/>
    </source>
</evidence>
<reference evidence="1" key="1">
    <citation type="journal article" date="2022" name="Arch. Microbiol.">
        <title>Pseudodesulfovibrio sediminis sp. nov., a mesophilic and neutrophilic sulfate-reducing bacterium isolated from sediment of a brackish lake.</title>
        <authorList>
            <person name="Takahashi A."/>
            <person name="Kojima H."/>
            <person name="Watanabe M."/>
            <person name="Fukui M."/>
        </authorList>
    </citation>
    <scope>NUCLEOTIDE SEQUENCE</scope>
    <source>
        <strain evidence="1">SF6</strain>
    </source>
</reference>
<keyword evidence="2" id="KW-1185">Reference proteome</keyword>